<evidence type="ECO:0000256" key="3">
    <source>
        <dbReference type="ARBA" id="ARBA00022475"/>
    </source>
</evidence>
<dbReference type="PANTHER" id="PTHR43266">
    <property type="entry name" value="MACROLIDE-EFFLUX PROTEIN"/>
    <property type="match status" value="1"/>
</dbReference>
<evidence type="ECO:0000313" key="9">
    <source>
        <dbReference type="EMBL" id="OMD45345.1"/>
    </source>
</evidence>
<dbReference type="InterPro" id="IPR020846">
    <property type="entry name" value="MFS_dom"/>
</dbReference>
<feature type="transmembrane region" description="Helical" evidence="7">
    <location>
        <begin position="103"/>
        <end position="122"/>
    </location>
</feature>
<dbReference type="InterPro" id="IPR036259">
    <property type="entry name" value="MFS_trans_sf"/>
</dbReference>
<dbReference type="RefSeq" id="WP_076112413.1">
    <property type="nucleotide sequence ID" value="NZ_MPTB01000026.1"/>
</dbReference>
<gene>
    <name evidence="9" type="ORF">BSK56_19685</name>
</gene>
<dbReference type="Proteomes" id="UP000187412">
    <property type="component" value="Unassembled WGS sequence"/>
</dbReference>
<name>A0ABX3H5S6_PAEBO</name>
<keyword evidence="6 7" id="KW-0472">Membrane</keyword>
<evidence type="ECO:0000256" key="6">
    <source>
        <dbReference type="ARBA" id="ARBA00023136"/>
    </source>
</evidence>
<keyword evidence="4 7" id="KW-0812">Transmembrane</keyword>
<keyword evidence="3" id="KW-1003">Cell membrane</keyword>
<feature type="transmembrane region" description="Helical" evidence="7">
    <location>
        <begin position="262"/>
        <end position="279"/>
    </location>
</feature>
<evidence type="ECO:0000256" key="4">
    <source>
        <dbReference type="ARBA" id="ARBA00022692"/>
    </source>
</evidence>
<dbReference type="PANTHER" id="PTHR43266:SF2">
    <property type="entry name" value="MAJOR FACILITATOR SUPERFAMILY (MFS) PROFILE DOMAIN-CONTAINING PROTEIN"/>
    <property type="match status" value="1"/>
</dbReference>
<dbReference type="Gene3D" id="1.20.1250.20">
    <property type="entry name" value="MFS general substrate transporter like domains"/>
    <property type="match status" value="1"/>
</dbReference>
<keyword evidence="5 7" id="KW-1133">Transmembrane helix</keyword>
<organism evidence="9 10">
    <name type="scientific">Paenibacillus borealis</name>
    <dbReference type="NCBI Taxonomy" id="160799"/>
    <lineage>
        <taxon>Bacteria</taxon>
        <taxon>Bacillati</taxon>
        <taxon>Bacillota</taxon>
        <taxon>Bacilli</taxon>
        <taxon>Bacillales</taxon>
        <taxon>Paenibacillaceae</taxon>
        <taxon>Paenibacillus</taxon>
    </lineage>
</organism>
<feature type="domain" description="Major facilitator superfamily (MFS) profile" evidence="8">
    <location>
        <begin position="11"/>
        <end position="422"/>
    </location>
</feature>
<feature type="transmembrane region" description="Helical" evidence="7">
    <location>
        <begin position="222"/>
        <end position="242"/>
    </location>
</feature>
<feature type="transmembrane region" description="Helical" evidence="7">
    <location>
        <begin position="397"/>
        <end position="415"/>
    </location>
</feature>
<dbReference type="CDD" id="cd06173">
    <property type="entry name" value="MFS_MefA_like"/>
    <property type="match status" value="1"/>
</dbReference>
<evidence type="ECO:0000256" key="5">
    <source>
        <dbReference type="ARBA" id="ARBA00022989"/>
    </source>
</evidence>
<keyword evidence="2" id="KW-0813">Transport</keyword>
<protein>
    <submittedName>
        <fullName evidence="9">MFS transporter</fullName>
    </submittedName>
</protein>
<dbReference type="PROSITE" id="PS50850">
    <property type="entry name" value="MFS"/>
    <property type="match status" value="1"/>
</dbReference>
<dbReference type="SUPFAM" id="SSF103473">
    <property type="entry name" value="MFS general substrate transporter"/>
    <property type="match status" value="1"/>
</dbReference>
<dbReference type="InterPro" id="IPR011701">
    <property type="entry name" value="MFS"/>
</dbReference>
<feature type="transmembrane region" description="Helical" evidence="7">
    <location>
        <begin position="309"/>
        <end position="332"/>
    </location>
</feature>
<evidence type="ECO:0000256" key="2">
    <source>
        <dbReference type="ARBA" id="ARBA00022448"/>
    </source>
</evidence>
<feature type="transmembrane region" description="Helical" evidence="7">
    <location>
        <begin position="76"/>
        <end position="97"/>
    </location>
</feature>
<accession>A0ABX3H5S6</accession>
<evidence type="ECO:0000256" key="7">
    <source>
        <dbReference type="SAM" id="Phobius"/>
    </source>
</evidence>
<evidence type="ECO:0000259" key="8">
    <source>
        <dbReference type="PROSITE" id="PS50850"/>
    </source>
</evidence>
<sequence length="428" mass="45607">MGKQNNKSFSKFLVLWTGEWISSMGSGLTAFALGVYVYQMTGTAASVALVTLCAFLPSILLSPIGGVLADRFDRRLMMITGDLCSAFGLVFLLFLMLLGDPPVWQICLGVAFSSIFVSLLEPAYKATITDLLTEEQFAKASGLVQLAASSKYLLSPLIAGVLLGYMDIKAVLIIDISTFVVTVLAVLAVKKNLQAEFPAKTRQSFARELKEGWDTLVSVKGVLQLTVILSLVTFFMGFLQTLFTPLLLPFTDTQTLGTVESVSAIGMLIGSLFIGMFSIKGQYAKVLAVSLGFAGVFFALVGLTTNLYFIAAAGLLFFAALPFINTCADVLIRKNIAAEAQGRAWGIIGILSQLGYVTAYAVAGVLADHVFNPLLRSGGSLDSSVGKVLGTGEGRGIGLLFIVSGLLIVIVAVIVPRIKSIRALEQQH</sequence>
<feature type="transmembrane region" description="Helical" evidence="7">
    <location>
        <begin position="143"/>
        <end position="165"/>
    </location>
</feature>
<feature type="transmembrane region" description="Helical" evidence="7">
    <location>
        <begin position="44"/>
        <end position="69"/>
    </location>
</feature>
<feature type="transmembrane region" description="Helical" evidence="7">
    <location>
        <begin position="12"/>
        <end position="38"/>
    </location>
</feature>
<dbReference type="EMBL" id="MPTB01000026">
    <property type="protein sequence ID" value="OMD45345.1"/>
    <property type="molecule type" value="Genomic_DNA"/>
</dbReference>
<feature type="transmembrane region" description="Helical" evidence="7">
    <location>
        <begin position="286"/>
        <end position="303"/>
    </location>
</feature>
<proteinExistence type="predicted"/>
<evidence type="ECO:0000313" key="10">
    <source>
        <dbReference type="Proteomes" id="UP000187412"/>
    </source>
</evidence>
<keyword evidence="10" id="KW-1185">Reference proteome</keyword>
<dbReference type="Pfam" id="PF07690">
    <property type="entry name" value="MFS_1"/>
    <property type="match status" value="1"/>
</dbReference>
<feature type="transmembrane region" description="Helical" evidence="7">
    <location>
        <begin position="344"/>
        <end position="367"/>
    </location>
</feature>
<feature type="transmembrane region" description="Helical" evidence="7">
    <location>
        <begin position="171"/>
        <end position="189"/>
    </location>
</feature>
<reference evidence="9 10" key="1">
    <citation type="submission" date="2016-10" db="EMBL/GenBank/DDBJ databases">
        <title>Paenibacillus species isolates.</title>
        <authorList>
            <person name="Beno S.M."/>
        </authorList>
    </citation>
    <scope>NUCLEOTIDE SEQUENCE [LARGE SCALE GENOMIC DNA]</scope>
    <source>
        <strain evidence="9 10">FSL H7-0744</strain>
    </source>
</reference>
<evidence type="ECO:0000256" key="1">
    <source>
        <dbReference type="ARBA" id="ARBA00004651"/>
    </source>
</evidence>
<comment type="subcellular location">
    <subcellularLocation>
        <location evidence="1">Cell membrane</location>
        <topology evidence="1">Multi-pass membrane protein</topology>
    </subcellularLocation>
</comment>
<comment type="caution">
    <text evidence="9">The sequence shown here is derived from an EMBL/GenBank/DDBJ whole genome shotgun (WGS) entry which is preliminary data.</text>
</comment>